<dbReference type="Proteomes" id="UP000011770">
    <property type="component" value="Unassembled WGS sequence"/>
</dbReference>
<protein>
    <submittedName>
        <fullName evidence="1">Uncharacterized protein</fullName>
    </submittedName>
</protein>
<evidence type="ECO:0000313" key="1">
    <source>
        <dbReference type="EMBL" id="EMF80944.1"/>
    </source>
</evidence>
<gene>
    <name evidence="1" type="ORF">LEP1GSC188_0308</name>
</gene>
<name>M3G4P2_9LEPT</name>
<evidence type="ECO:0000313" key="2">
    <source>
        <dbReference type="Proteomes" id="UP000011770"/>
    </source>
</evidence>
<reference evidence="1 2" key="1">
    <citation type="submission" date="2013-01" db="EMBL/GenBank/DDBJ databases">
        <authorList>
            <person name="Harkins D.M."/>
            <person name="Durkin A.S."/>
            <person name="Brinkac L.M."/>
            <person name="Haft D.H."/>
            <person name="Selengut J.D."/>
            <person name="Sanka R."/>
            <person name="DePew J."/>
            <person name="Purushe J."/>
            <person name="Tulsiani S.M."/>
            <person name="Graham G.C."/>
            <person name="Burns M.-A."/>
            <person name="Dohnt M.F."/>
            <person name="Smythe L.D."/>
            <person name="McKay D.B."/>
            <person name="Craig S.B."/>
            <person name="Vinetz J.M."/>
            <person name="Sutton G.G."/>
            <person name="Nierman W.C."/>
            <person name="Fouts D.E."/>
        </authorList>
    </citation>
    <scope>NUCLEOTIDE SEQUENCE [LARGE SCALE GENOMIC DNA]</scope>
    <source>
        <strain evidence="1 2">LT2116</strain>
    </source>
</reference>
<organism evidence="1 2">
    <name type="scientific">Leptospira weilii serovar Topaz str. LT2116</name>
    <dbReference type="NCBI Taxonomy" id="1088540"/>
    <lineage>
        <taxon>Bacteria</taxon>
        <taxon>Pseudomonadati</taxon>
        <taxon>Spirochaetota</taxon>
        <taxon>Spirochaetia</taxon>
        <taxon>Leptospirales</taxon>
        <taxon>Leptospiraceae</taxon>
        <taxon>Leptospira</taxon>
    </lineage>
</organism>
<comment type="caution">
    <text evidence="1">The sequence shown here is derived from an EMBL/GenBank/DDBJ whole genome shotgun (WGS) entry which is preliminary data.</text>
</comment>
<dbReference type="EMBL" id="AHOR02000043">
    <property type="protein sequence ID" value="EMF80944.1"/>
    <property type="molecule type" value="Genomic_DNA"/>
</dbReference>
<dbReference type="AlphaFoldDB" id="M3G4P2"/>
<proteinExistence type="predicted"/>
<accession>M3G4P2</accession>
<sequence length="82" mass="9564">MQKRVCFFRILSLYNHSKVRGCSSILQTSGNSPKIGSGDFKKHSFQHCDSSFEKLSPMIEDVRRELFQIRSIYRLMKLSCKC</sequence>